<name>A0A4Q9PI09_9APHY</name>
<evidence type="ECO:0000313" key="2">
    <source>
        <dbReference type="Proteomes" id="UP000292082"/>
    </source>
</evidence>
<gene>
    <name evidence="1" type="ORF">BD310DRAFT_134178</name>
</gene>
<organism evidence="1 2">
    <name type="scientific">Dichomitus squalens</name>
    <dbReference type="NCBI Taxonomy" id="114155"/>
    <lineage>
        <taxon>Eukaryota</taxon>
        <taxon>Fungi</taxon>
        <taxon>Dikarya</taxon>
        <taxon>Basidiomycota</taxon>
        <taxon>Agaricomycotina</taxon>
        <taxon>Agaricomycetes</taxon>
        <taxon>Polyporales</taxon>
        <taxon>Polyporaceae</taxon>
        <taxon>Dichomitus</taxon>
    </lineage>
</organism>
<accession>A0A4Q9PI09</accession>
<protein>
    <submittedName>
        <fullName evidence="1">Uncharacterized protein</fullName>
    </submittedName>
</protein>
<dbReference type="Proteomes" id="UP000292082">
    <property type="component" value="Unassembled WGS sequence"/>
</dbReference>
<reference evidence="1 2" key="1">
    <citation type="submission" date="2019-01" db="EMBL/GenBank/DDBJ databases">
        <title>Draft genome sequences of three monokaryotic isolates of the white-rot basidiomycete fungus Dichomitus squalens.</title>
        <authorList>
            <consortium name="DOE Joint Genome Institute"/>
            <person name="Lopez S.C."/>
            <person name="Andreopoulos B."/>
            <person name="Pangilinan J."/>
            <person name="Lipzen A."/>
            <person name="Riley R."/>
            <person name="Ahrendt S."/>
            <person name="Ng V."/>
            <person name="Barry K."/>
            <person name="Daum C."/>
            <person name="Grigoriev I.V."/>
            <person name="Hilden K.S."/>
            <person name="Makela M.R."/>
            <person name="de Vries R.P."/>
        </authorList>
    </citation>
    <scope>NUCLEOTIDE SEQUENCE [LARGE SCALE GENOMIC DNA]</scope>
    <source>
        <strain evidence="1 2">CBS 464.89</strain>
    </source>
</reference>
<proteinExistence type="predicted"/>
<dbReference type="EMBL" id="ML145207">
    <property type="protein sequence ID" value="TBU53697.1"/>
    <property type="molecule type" value="Genomic_DNA"/>
</dbReference>
<sequence length="227" mass="26214">MGNLPKAMDDLYGLVNKTGRFTDLDEYRKRLLKDMSKKTQECAEFIQDEARFTNFWIRTGSNVISGSRVDEKVREFTEAFVDLRRRFTEGGTLETEIRVANLADLSMSSSLPMTLVLTDGSRHYQQLALCSRCRTRFRQSLSRGYAREDVGCAPRVGQQSQVRCPPSSLPSRRCRNREVFRRPFHWRILGDSSSPWLILWLQPCLPSGPSSDLSIQHDRARSRELEF</sequence>
<keyword evidence="2" id="KW-1185">Reference proteome</keyword>
<dbReference type="AlphaFoldDB" id="A0A4Q9PI09"/>
<evidence type="ECO:0000313" key="1">
    <source>
        <dbReference type="EMBL" id="TBU53697.1"/>
    </source>
</evidence>